<dbReference type="STRING" id="284040.UK15_20515"/>
<reference evidence="3" key="1">
    <citation type="submission" date="2015-02" db="EMBL/GenBank/DDBJ databases">
        <authorList>
            <person name="Ju K.-S."/>
            <person name="Doroghazi J.R."/>
            <person name="Metcalf W."/>
        </authorList>
    </citation>
    <scope>NUCLEOTIDE SEQUENCE [LARGE SCALE GENOMIC DNA]</scope>
    <source>
        <strain evidence="3">NRRL B-16380</strain>
    </source>
</reference>
<dbReference type="PATRIC" id="fig|284040.3.peg.1970"/>
<sequence>MDLDALRFGNFSKLGEAITDWEQMTKHLADLKEDAERNLKAKAHKANWAGDNATVTREFVDKTAGEFTDAHTQADSITKILKDTRGELISYRTQLTDAIERGVKKNLTVMDTGNGTFTVTMNIHPDRAAKGTHVPEHTQQDVNNFRDEIQQILTKATASDSSAAEVLKLLVDQAKHGFSDASYKDRDSAAEAVKAAKDMADIMRKDGRKLTSTELNQLNENLAKYGNDPLFAERLTTDIGAKKTLEFYAGVADPYQGYSRDPKMWEQAKQLQKHLGIMLGTATLSDSDAMAGWERKIIQLGPDRLGIDDANDPSGFAVMSNLMRFGDYDDQFLKEYGEKLIAFDKERNVKDMSPWINNWNQGDLNFWDKNDRGRDPMNGFLQALGHNPDAATQFFAQPEGTGAGVNKDSELNDHLKYLAKDRIWLPDPTLDGKRDFIAGHDALGHALEAATTGYAYDAAPMSGKDPMVPGSADHRTAATAGVMEQVAYLYGSEDGPKLLHDQSELSDSLGKMGAAYIDDIDYSLSGIGDHAKDDSNFPAKYPDRADFGNQGAINFLSVLGQNETSHGVVTSAQHLYTLSMLDANPPTNDQNIDHARDALSAEAEARGILDNSRVQQAETTYGANAEEANKSLGRSTEWIKFGVGAVVGGGVACIPIPGAAGAGVAIAPIAAETAGEALSTFIGQQIDKGADSTEQDPREQAQVTSALFYDKGFETIGTSYETYFKAHPNAAEMADEQNWKEEIKAGYLGTGSHQNDYRGRPAYKED</sequence>
<dbReference type="RefSeq" id="WP_031138377.1">
    <property type="nucleotide sequence ID" value="NZ_JYJH01000014.1"/>
</dbReference>
<organism evidence="2 3">
    <name type="scientific">Streptomyces variegatus</name>
    <dbReference type="NCBI Taxonomy" id="284040"/>
    <lineage>
        <taxon>Bacteria</taxon>
        <taxon>Bacillati</taxon>
        <taxon>Actinomycetota</taxon>
        <taxon>Actinomycetes</taxon>
        <taxon>Kitasatosporales</taxon>
        <taxon>Streptomycetaceae</taxon>
        <taxon>Streptomyces</taxon>
    </lineage>
</organism>
<evidence type="ECO:0000256" key="1">
    <source>
        <dbReference type="SAM" id="MobiDB-lite"/>
    </source>
</evidence>
<evidence type="ECO:0000313" key="2">
    <source>
        <dbReference type="EMBL" id="KJK37876.1"/>
    </source>
</evidence>
<proteinExistence type="predicted"/>
<comment type="caution">
    <text evidence="2">The sequence shown here is derived from an EMBL/GenBank/DDBJ whole genome shotgun (WGS) entry which is preliminary data.</text>
</comment>
<feature type="compositionally biased region" description="Basic and acidic residues" evidence="1">
    <location>
        <begin position="755"/>
        <end position="766"/>
    </location>
</feature>
<keyword evidence="3" id="KW-1185">Reference proteome</keyword>
<name>A0A0M2GPJ4_9ACTN</name>
<evidence type="ECO:0008006" key="4">
    <source>
        <dbReference type="Google" id="ProtNLM"/>
    </source>
</evidence>
<evidence type="ECO:0000313" key="3">
    <source>
        <dbReference type="Proteomes" id="UP000034786"/>
    </source>
</evidence>
<protein>
    <recommendedName>
        <fullName evidence="4">AG2 protein</fullName>
    </recommendedName>
</protein>
<dbReference type="Proteomes" id="UP000034786">
    <property type="component" value="Unassembled WGS sequence"/>
</dbReference>
<accession>A0A0M2GPJ4</accession>
<feature type="region of interest" description="Disordered" evidence="1">
    <location>
        <begin position="746"/>
        <end position="766"/>
    </location>
</feature>
<gene>
    <name evidence="2" type="ORF">UK15_20515</name>
</gene>
<dbReference type="AlphaFoldDB" id="A0A0M2GPJ4"/>
<dbReference type="EMBL" id="JYJH01000014">
    <property type="protein sequence ID" value="KJK37876.1"/>
    <property type="molecule type" value="Genomic_DNA"/>
</dbReference>